<keyword evidence="1" id="KW-0812">Transmembrane</keyword>
<keyword evidence="1" id="KW-1133">Transmembrane helix</keyword>
<evidence type="ECO:0000313" key="3">
    <source>
        <dbReference type="Proteomes" id="UP000244905"/>
    </source>
</evidence>
<reference evidence="3" key="1">
    <citation type="submission" date="2018-02" db="EMBL/GenBank/DDBJ databases">
        <authorList>
            <person name="Clavel T."/>
            <person name="Strowig T."/>
        </authorList>
    </citation>
    <scope>NUCLEOTIDE SEQUENCE [LARGE SCALE GENOMIC DNA]</scope>
    <source>
        <strain evidence="3">DSM 103720</strain>
    </source>
</reference>
<dbReference type="InterPro" id="IPR025412">
    <property type="entry name" value="DUF4304"/>
</dbReference>
<feature type="transmembrane region" description="Helical" evidence="1">
    <location>
        <begin position="53"/>
        <end position="72"/>
    </location>
</feature>
<protein>
    <submittedName>
        <fullName evidence="2">DUF4304 domain-containing protein</fullName>
    </submittedName>
</protein>
<dbReference type="Proteomes" id="UP000244905">
    <property type="component" value="Unassembled WGS sequence"/>
</dbReference>
<feature type="transmembrane region" description="Helical" evidence="1">
    <location>
        <begin position="12"/>
        <end position="33"/>
    </location>
</feature>
<name>A0A2V1IPE0_9BACT</name>
<organism evidence="2 3">
    <name type="scientific">Duncaniella muris</name>
    <dbReference type="NCBI Taxonomy" id="2094150"/>
    <lineage>
        <taxon>Bacteria</taxon>
        <taxon>Pseudomonadati</taxon>
        <taxon>Bacteroidota</taxon>
        <taxon>Bacteroidia</taxon>
        <taxon>Bacteroidales</taxon>
        <taxon>Muribaculaceae</taxon>
        <taxon>Duncaniella</taxon>
    </lineage>
</organism>
<keyword evidence="3" id="KW-1185">Reference proteome</keyword>
<gene>
    <name evidence="2" type="ORF">C5O23_07050</name>
</gene>
<comment type="caution">
    <text evidence="2">The sequence shown here is derived from an EMBL/GenBank/DDBJ whole genome shotgun (WGS) entry which is preliminary data.</text>
</comment>
<dbReference type="Pfam" id="PF14137">
    <property type="entry name" value="DUF4304"/>
    <property type="match status" value="1"/>
</dbReference>
<accession>A0A2V1IPE0</accession>
<dbReference type="EMBL" id="PUEC01000014">
    <property type="protein sequence ID" value="PWB02212.1"/>
    <property type="molecule type" value="Genomic_DNA"/>
</dbReference>
<evidence type="ECO:0000313" key="2">
    <source>
        <dbReference type="EMBL" id="PWB02212.1"/>
    </source>
</evidence>
<sequence length="237" mass="27664">MNRNGNRIQRQGFIILMVCSAIMLCIGIFMFVTGVDSTSIVTGRYSSPTEWTITWHTPFFGAVVLLALGIMIRFDKPSLPKMDIQEKRKFIFDKIADFLKEDDFKKRGNHFFKSNGSIGYCMNIQNDKWNNARQIRFTLNLGIYTERFWLEHEDFKHTGVGPAFPKEYECAVRERIGDLLPTNEDRWYSITSDTDVMNLWDDIEHDLTDYVMPFFTGYNTESDVVPNQCIYRKGGKR</sequence>
<dbReference type="AlphaFoldDB" id="A0A2V1IPE0"/>
<proteinExistence type="predicted"/>
<dbReference type="GeneID" id="82526099"/>
<keyword evidence="1" id="KW-0472">Membrane</keyword>
<evidence type="ECO:0000256" key="1">
    <source>
        <dbReference type="SAM" id="Phobius"/>
    </source>
</evidence>
<dbReference type="RefSeq" id="WP_107032246.1">
    <property type="nucleotide sequence ID" value="NZ_PUEC01000014.1"/>
</dbReference>